<dbReference type="InterPro" id="IPR006139">
    <property type="entry name" value="D-isomer_2_OHA_DH_cat_dom"/>
</dbReference>
<evidence type="ECO:0000256" key="1">
    <source>
        <dbReference type="ARBA" id="ARBA00023002"/>
    </source>
</evidence>
<dbReference type="CDD" id="cd05301">
    <property type="entry name" value="GDH"/>
    <property type="match status" value="1"/>
</dbReference>
<evidence type="ECO:0000256" key="9">
    <source>
        <dbReference type="ARBA" id="ARBA00073362"/>
    </source>
</evidence>
<dbReference type="Pfam" id="PF02826">
    <property type="entry name" value="2-Hacid_dh_C"/>
    <property type="match status" value="1"/>
</dbReference>
<evidence type="ECO:0000256" key="3">
    <source>
        <dbReference type="ARBA" id="ARBA00051801"/>
    </source>
</evidence>
<sequence>MVQKTVFLSRIFPKLATQLLEGAGFKVISWDKEYPMPYEQLTKAVKDCDALFCTLTDKIDSAFLNTCSHLDIITQFAVGYDNIDINEATKLKIPIGYAPNAMTEATADVAFGLMIATARKMFFMNQKIKDGKWSHFDPIGHLGLELKGKTLGILGLGRIGMAMAKRCKGAYDMEILYHNRSVNKRAEKELGAGFVDFDTLVSQSDVISVHCALTPETQGIFNKVVFKRMKPSSLFINTARGGVHNEKDLIDALNKGNIWGAGLDVTNPEPMKPNNPLLLMENVCVLPHIGSATITARNEMARMGARNIISFYEKGNVPNIVNPDVLK</sequence>
<dbReference type="GO" id="GO:0005829">
    <property type="term" value="C:cytosol"/>
    <property type="evidence" value="ECO:0007669"/>
    <property type="project" value="TreeGrafter"/>
</dbReference>
<evidence type="ECO:0000256" key="6">
    <source>
        <dbReference type="ARBA" id="ARBA00061278"/>
    </source>
</evidence>
<dbReference type="PANTHER" id="PTHR10996">
    <property type="entry name" value="2-HYDROXYACID DEHYDROGENASE-RELATED"/>
    <property type="match status" value="1"/>
</dbReference>
<dbReference type="PROSITE" id="PS00065">
    <property type="entry name" value="D_2_HYDROXYACID_DH_1"/>
    <property type="match status" value="1"/>
</dbReference>
<dbReference type="OrthoDB" id="9777288at2"/>
<dbReference type="Gene3D" id="3.40.50.720">
    <property type="entry name" value="NAD(P)-binding Rossmann-like Domain"/>
    <property type="match status" value="2"/>
</dbReference>
<dbReference type="SUPFAM" id="SSF52283">
    <property type="entry name" value="Formate/glycerate dehydrogenase catalytic domain-like"/>
    <property type="match status" value="1"/>
</dbReference>
<organism evidence="13 14">
    <name type="scientific">Flagellimonas eckloniae</name>
    <dbReference type="NCBI Taxonomy" id="346185"/>
    <lineage>
        <taxon>Bacteria</taxon>
        <taxon>Pseudomonadati</taxon>
        <taxon>Bacteroidota</taxon>
        <taxon>Flavobacteriia</taxon>
        <taxon>Flavobacteriales</taxon>
        <taxon>Flavobacteriaceae</taxon>
        <taxon>Flagellimonas</taxon>
    </lineage>
</organism>
<evidence type="ECO:0000256" key="2">
    <source>
        <dbReference type="ARBA" id="ARBA00023027"/>
    </source>
</evidence>
<proteinExistence type="inferred from homology"/>
<dbReference type="GO" id="GO:0051287">
    <property type="term" value="F:NAD binding"/>
    <property type="evidence" value="ECO:0007669"/>
    <property type="project" value="InterPro"/>
</dbReference>
<dbReference type="EMBL" id="LCTZ01000002">
    <property type="protein sequence ID" value="KQC31194.1"/>
    <property type="molecule type" value="Genomic_DNA"/>
</dbReference>
<name>A0A0Q0X0Q1_9FLAO</name>
<dbReference type="Proteomes" id="UP000050827">
    <property type="component" value="Unassembled WGS sequence"/>
</dbReference>
<dbReference type="InterPro" id="IPR006140">
    <property type="entry name" value="D-isomer_DH_NAD-bd"/>
</dbReference>
<evidence type="ECO:0000259" key="11">
    <source>
        <dbReference type="Pfam" id="PF00389"/>
    </source>
</evidence>
<dbReference type="EC" id="1.1.1.79" evidence="7"/>
<evidence type="ECO:0000313" key="13">
    <source>
        <dbReference type="EMBL" id="KQC31194.1"/>
    </source>
</evidence>
<evidence type="ECO:0000256" key="7">
    <source>
        <dbReference type="ARBA" id="ARBA00066661"/>
    </source>
</evidence>
<keyword evidence="14" id="KW-1185">Reference proteome</keyword>
<protein>
    <recommendedName>
        <fullName evidence="9">Glyoxylate/hydroxypyruvate reductase B</fullName>
        <ecNumber evidence="7">1.1.1.79</ecNumber>
        <ecNumber evidence="8">1.1.1.81</ecNumber>
    </recommendedName>
</protein>
<dbReference type="STRING" id="346185.AAY42_15845"/>
<reference evidence="13 14" key="1">
    <citation type="submission" date="2015-04" db="EMBL/GenBank/DDBJ databases">
        <title>Complete genome of flavobacterium.</title>
        <authorList>
            <person name="Kwon Y.M."/>
            <person name="Kim S.-J."/>
        </authorList>
    </citation>
    <scope>NUCLEOTIDE SEQUENCE [LARGE SCALE GENOMIC DNA]</scope>
    <source>
        <strain evidence="13 14">DK169</strain>
    </source>
</reference>
<feature type="domain" description="D-isomer specific 2-hydroxyacid dehydrogenase catalytic" evidence="11">
    <location>
        <begin position="16"/>
        <end position="322"/>
    </location>
</feature>
<evidence type="ECO:0000256" key="8">
    <source>
        <dbReference type="ARBA" id="ARBA00066674"/>
    </source>
</evidence>
<dbReference type="SUPFAM" id="SSF51735">
    <property type="entry name" value="NAD(P)-binding Rossmann-fold domains"/>
    <property type="match status" value="1"/>
</dbReference>
<comment type="catalytic activity">
    <reaction evidence="3">
        <text>(R)-glycerate + NAD(+) = 3-hydroxypyruvate + NADH + H(+)</text>
        <dbReference type="Rhea" id="RHEA:17905"/>
        <dbReference type="ChEBI" id="CHEBI:15378"/>
        <dbReference type="ChEBI" id="CHEBI:16659"/>
        <dbReference type="ChEBI" id="CHEBI:17180"/>
        <dbReference type="ChEBI" id="CHEBI:57540"/>
        <dbReference type="ChEBI" id="CHEBI:57945"/>
        <dbReference type="EC" id="1.1.1.81"/>
    </reaction>
</comment>
<keyword evidence="2" id="KW-0520">NAD</keyword>
<feature type="domain" description="D-isomer specific 2-hydroxyacid dehydrogenase NAD-binding" evidence="12">
    <location>
        <begin position="111"/>
        <end position="290"/>
    </location>
</feature>
<dbReference type="EC" id="1.1.1.81" evidence="8"/>
<evidence type="ECO:0000259" key="12">
    <source>
        <dbReference type="Pfam" id="PF02826"/>
    </source>
</evidence>
<dbReference type="GO" id="GO:0016618">
    <property type="term" value="F:hydroxypyruvate reductase [NAD(P)H] activity"/>
    <property type="evidence" value="ECO:0007669"/>
    <property type="project" value="UniProtKB-EC"/>
</dbReference>
<gene>
    <name evidence="13" type="ORF">AAY42_15845</name>
</gene>
<comment type="catalytic activity">
    <reaction evidence="5">
        <text>glycolate + NADP(+) = glyoxylate + NADPH + H(+)</text>
        <dbReference type="Rhea" id="RHEA:10992"/>
        <dbReference type="ChEBI" id="CHEBI:15378"/>
        <dbReference type="ChEBI" id="CHEBI:29805"/>
        <dbReference type="ChEBI" id="CHEBI:36655"/>
        <dbReference type="ChEBI" id="CHEBI:57783"/>
        <dbReference type="ChEBI" id="CHEBI:58349"/>
        <dbReference type="EC" id="1.1.1.79"/>
    </reaction>
</comment>
<comment type="catalytic activity">
    <reaction evidence="4">
        <text>(R)-glycerate + NADP(+) = 3-hydroxypyruvate + NADPH + H(+)</text>
        <dbReference type="Rhea" id="RHEA:18657"/>
        <dbReference type="ChEBI" id="CHEBI:15378"/>
        <dbReference type="ChEBI" id="CHEBI:16659"/>
        <dbReference type="ChEBI" id="CHEBI:17180"/>
        <dbReference type="ChEBI" id="CHEBI:57783"/>
        <dbReference type="ChEBI" id="CHEBI:58349"/>
        <dbReference type="EC" id="1.1.1.81"/>
    </reaction>
</comment>
<evidence type="ECO:0000313" key="14">
    <source>
        <dbReference type="Proteomes" id="UP000050827"/>
    </source>
</evidence>
<dbReference type="RefSeq" id="WP_055396955.1">
    <property type="nucleotide sequence ID" value="NZ_LCTZ01000002.1"/>
</dbReference>
<dbReference type="GO" id="GO:0030267">
    <property type="term" value="F:glyoxylate reductase (NADPH) activity"/>
    <property type="evidence" value="ECO:0007669"/>
    <property type="project" value="UniProtKB-EC"/>
</dbReference>
<dbReference type="AlphaFoldDB" id="A0A0Q0X0Q1"/>
<evidence type="ECO:0000256" key="4">
    <source>
        <dbReference type="ARBA" id="ARBA00052239"/>
    </source>
</evidence>
<dbReference type="InterPro" id="IPR050223">
    <property type="entry name" value="D-isomer_2-hydroxyacid_DH"/>
</dbReference>
<dbReference type="Pfam" id="PF00389">
    <property type="entry name" value="2-Hacid_dh"/>
    <property type="match status" value="1"/>
</dbReference>
<comment type="similarity">
    <text evidence="6">Belongs to the D-isomer specific 2-hydroxyacid dehydrogenase family. GhrB subfamily.</text>
</comment>
<accession>A0A0Q0X0Q1</accession>
<evidence type="ECO:0000256" key="5">
    <source>
        <dbReference type="ARBA" id="ARBA00052769"/>
    </source>
</evidence>
<keyword evidence="1 10" id="KW-0560">Oxidoreductase</keyword>
<dbReference type="PATRIC" id="fig|1547436.3.peg.3264"/>
<comment type="caution">
    <text evidence="13">The sequence shown here is derived from an EMBL/GenBank/DDBJ whole genome shotgun (WGS) entry which is preliminary data.</text>
</comment>
<dbReference type="PANTHER" id="PTHR10996:SF178">
    <property type="entry name" value="2-HYDROXYACID DEHYDROGENASE YGL185C-RELATED"/>
    <property type="match status" value="1"/>
</dbReference>
<dbReference type="InterPro" id="IPR029752">
    <property type="entry name" value="D-isomer_DH_CS1"/>
</dbReference>
<evidence type="ECO:0000256" key="10">
    <source>
        <dbReference type="RuleBase" id="RU003719"/>
    </source>
</evidence>
<dbReference type="InterPro" id="IPR036291">
    <property type="entry name" value="NAD(P)-bd_dom_sf"/>
</dbReference>
<dbReference type="FunFam" id="3.40.50.720:FF:000026">
    <property type="entry name" value="Glyoxylate/hydroxypyruvate reductase B"/>
    <property type="match status" value="1"/>
</dbReference>